<protein>
    <submittedName>
        <fullName evidence="2">Uncharacterized protein</fullName>
    </submittedName>
</protein>
<evidence type="ECO:0000313" key="3">
    <source>
        <dbReference type="Proteomes" id="UP000020681"/>
    </source>
</evidence>
<comment type="caution">
    <text evidence="2">The sequence shown here is derived from an EMBL/GenBank/DDBJ whole genome shotgun (WGS) entry which is preliminary data.</text>
</comment>
<organism evidence="2 3">
    <name type="scientific">Mycobacterium ulcerans str. Harvey</name>
    <dbReference type="NCBI Taxonomy" id="1299332"/>
    <lineage>
        <taxon>Bacteria</taxon>
        <taxon>Bacillati</taxon>
        <taxon>Actinomycetota</taxon>
        <taxon>Actinomycetes</taxon>
        <taxon>Mycobacteriales</taxon>
        <taxon>Mycobacteriaceae</taxon>
        <taxon>Mycobacterium</taxon>
        <taxon>Mycobacterium ulcerans group</taxon>
    </lineage>
</organism>
<evidence type="ECO:0000256" key="1">
    <source>
        <dbReference type="SAM" id="MobiDB-lite"/>
    </source>
</evidence>
<dbReference type="Proteomes" id="UP000020681">
    <property type="component" value="Unassembled WGS sequence"/>
</dbReference>
<feature type="region of interest" description="Disordered" evidence="1">
    <location>
        <begin position="30"/>
        <end position="68"/>
    </location>
</feature>
<proteinExistence type="predicted"/>
<evidence type="ECO:0000313" key="2">
    <source>
        <dbReference type="EMBL" id="EUA87464.1"/>
    </source>
</evidence>
<feature type="compositionally biased region" description="Low complexity" evidence="1">
    <location>
        <begin position="47"/>
        <end position="58"/>
    </location>
</feature>
<reference evidence="2 3" key="1">
    <citation type="submission" date="2014-01" db="EMBL/GenBank/DDBJ databases">
        <authorList>
            <person name="Dobos K."/>
            <person name="Lenaerts A."/>
            <person name="Ordway D."/>
            <person name="DeGroote M.A."/>
            <person name="Parker T."/>
            <person name="Sizemore C."/>
            <person name="Tallon L.J."/>
            <person name="Sadzewicz L.K."/>
            <person name="Sengamalay N."/>
            <person name="Fraser C.M."/>
            <person name="Hine E."/>
            <person name="Shefchek K.A."/>
            <person name="Das S.P."/>
            <person name="Tettelin H."/>
        </authorList>
    </citation>
    <scope>NUCLEOTIDE SEQUENCE [LARGE SCALE GENOMIC DNA]</scope>
    <source>
        <strain evidence="2 3">Harvey</strain>
    </source>
</reference>
<keyword evidence="3" id="KW-1185">Reference proteome</keyword>
<name>A0ABN0QRX0_MYCUL</name>
<dbReference type="EMBL" id="JAOL01000162">
    <property type="protein sequence ID" value="EUA87464.1"/>
    <property type="molecule type" value="Genomic_DNA"/>
</dbReference>
<gene>
    <name evidence="2" type="ORF">I551_6058</name>
</gene>
<feature type="compositionally biased region" description="Acidic residues" evidence="1">
    <location>
        <begin position="35"/>
        <end position="46"/>
    </location>
</feature>
<accession>A0ABN0QRX0</accession>
<feature type="compositionally biased region" description="Pro residues" evidence="1">
    <location>
        <begin position="59"/>
        <end position="68"/>
    </location>
</feature>
<sequence length="68" mass="7158">MLDALSALDGRIRSAHSSVDRVDAVRVRDLLAEQPAEEGQAEEDQQAPDAVAAEVPDAPANPPSPNRA</sequence>